<feature type="compositionally biased region" description="Acidic residues" evidence="5">
    <location>
        <begin position="400"/>
        <end position="412"/>
    </location>
</feature>
<feature type="region of interest" description="Disordered" evidence="5">
    <location>
        <begin position="358"/>
        <end position="503"/>
    </location>
</feature>
<comment type="caution">
    <text evidence="7">The sequence shown here is derived from an EMBL/GenBank/DDBJ whole genome shotgun (WGS) entry which is preliminary data.</text>
</comment>
<evidence type="ECO:0000313" key="8">
    <source>
        <dbReference type="Proteomes" id="UP001183420"/>
    </source>
</evidence>
<feature type="compositionally biased region" description="Acidic residues" evidence="5">
    <location>
        <begin position="378"/>
        <end position="387"/>
    </location>
</feature>
<feature type="transmembrane region" description="Helical" evidence="6">
    <location>
        <begin position="325"/>
        <end position="347"/>
    </location>
</feature>
<dbReference type="PANTHER" id="PTHR39157:SF1">
    <property type="entry name" value="DOXX FAMILY PROTEIN"/>
    <property type="match status" value="1"/>
</dbReference>
<dbReference type="Proteomes" id="UP001183420">
    <property type="component" value="Unassembled WGS sequence"/>
</dbReference>
<evidence type="ECO:0000256" key="5">
    <source>
        <dbReference type="SAM" id="MobiDB-lite"/>
    </source>
</evidence>
<feature type="compositionally biased region" description="Low complexity" evidence="5">
    <location>
        <begin position="388"/>
        <end position="399"/>
    </location>
</feature>
<dbReference type="RefSeq" id="WP_311603773.1">
    <property type="nucleotide sequence ID" value="NZ_JAVREM010000077.1"/>
</dbReference>
<feature type="transmembrane region" description="Helical" evidence="6">
    <location>
        <begin position="223"/>
        <end position="245"/>
    </location>
</feature>
<dbReference type="PANTHER" id="PTHR39157">
    <property type="entry name" value="INTEGRAL MEMBRANE PROTEIN-RELATED"/>
    <property type="match status" value="1"/>
</dbReference>
<keyword evidence="2 6" id="KW-0812">Transmembrane</keyword>
<feature type="transmembrane region" description="Helical" evidence="6">
    <location>
        <begin position="163"/>
        <end position="185"/>
    </location>
</feature>
<feature type="transmembrane region" description="Helical" evidence="6">
    <location>
        <begin position="252"/>
        <end position="270"/>
    </location>
</feature>
<sequence length="503" mass="52001">MSVDTRTPRGLSMDEPVLSMVKVPCDPAQVIVNHASFRVRLATPPPVRIRLGDTASLPRVPAAAGGRRRPLVWSGRSAPGDPGASGLLQAVREAGHGDIATQVLPRVTPVVAPRGPRPPERPGRTAPPPTEVLPVVEDLPPADRRRPTDGRQAYQPGHRASRLSLGLVLLPLRVLLGFVAIYAGMGKLTDPVYFDGGLRGSLYAWLDSLEPWALAAPLHSWALAHPVGAGLTVAFVQIIVGVLTVFGLWQRFAAALGALLSLALLLTVSWQNGPAYDTPDAILFAAWTPLIIAGAPVHSLDFRLATEAWRTLGPRAPLAELRRRVLRRGAMLATLLVGLALLIGSMLGSAVRSAQFATVPEPGEPPRNHLPGQRLPEDEAEAGEEAESSAGPTEGSGAAEGDESPAEGEPGDEASSGPSAGASAGAESTGPGAEEQAPPTEQTVPVPQQSAPPQQYSPPEDSAPAAPAPDAGDSGGGEPAQQDPPAETGGERSSLGPIGGLLG</sequence>
<accession>A0ABU2M0G5</accession>
<dbReference type="Pfam" id="PF07681">
    <property type="entry name" value="DoxX"/>
    <property type="match status" value="1"/>
</dbReference>
<evidence type="ECO:0000313" key="7">
    <source>
        <dbReference type="EMBL" id="MDT0322887.1"/>
    </source>
</evidence>
<dbReference type="EMBL" id="JAVREM010000077">
    <property type="protein sequence ID" value="MDT0322887.1"/>
    <property type="molecule type" value="Genomic_DNA"/>
</dbReference>
<organism evidence="7 8">
    <name type="scientific">Streptomyces millisiae</name>
    <dbReference type="NCBI Taxonomy" id="3075542"/>
    <lineage>
        <taxon>Bacteria</taxon>
        <taxon>Bacillati</taxon>
        <taxon>Actinomycetota</taxon>
        <taxon>Actinomycetes</taxon>
        <taxon>Kitasatosporales</taxon>
        <taxon>Streptomycetaceae</taxon>
        <taxon>Streptomyces</taxon>
    </lineage>
</organism>
<evidence type="ECO:0000256" key="4">
    <source>
        <dbReference type="ARBA" id="ARBA00023136"/>
    </source>
</evidence>
<evidence type="ECO:0000256" key="6">
    <source>
        <dbReference type="SAM" id="Phobius"/>
    </source>
</evidence>
<evidence type="ECO:0000256" key="1">
    <source>
        <dbReference type="ARBA" id="ARBA00004141"/>
    </source>
</evidence>
<keyword evidence="4 6" id="KW-0472">Membrane</keyword>
<reference evidence="8" key="1">
    <citation type="submission" date="2023-07" db="EMBL/GenBank/DDBJ databases">
        <title>30 novel species of actinomycetes from the DSMZ collection.</title>
        <authorList>
            <person name="Nouioui I."/>
        </authorList>
    </citation>
    <scope>NUCLEOTIDE SEQUENCE [LARGE SCALE GENOMIC DNA]</scope>
    <source>
        <strain evidence="8">DSM 44918</strain>
    </source>
</reference>
<comment type="subcellular location">
    <subcellularLocation>
        <location evidence="1">Membrane</location>
        <topology evidence="1">Multi-pass membrane protein</topology>
    </subcellularLocation>
</comment>
<proteinExistence type="predicted"/>
<name>A0ABU2M0G5_9ACTN</name>
<keyword evidence="3 6" id="KW-1133">Transmembrane helix</keyword>
<feature type="transmembrane region" description="Helical" evidence="6">
    <location>
        <begin position="282"/>
        <end position="304"/>
    </location>
</feature>
<evidence type="ECO:0000256" key="2">
    <source>
        <dbReference type="ARBA" id="ARBA00022692"/>
    </source>
</evidence>
<keyword evidence="8" id="KW-1185">Reference proteome</keyword>
<protein>
    <submittedName>
        <fullName evidence="7">DoxX family membrane protein</fullName>
    </submittedName>
</protein>
<gene>
    <name evidence="7" type="ORF">RNC47_31690</name>
</gene>
<feature type="region of interest" description="Disordered" evidence="5">
    <location>
        <begin position="109"/>
        <end position="157"/>
    </location>
</feature>
<feature type="compositionally biased region" description="Low complexity" evidence="5">
    <location>
        <begin position="413"/>
        <end position="472"/>
    </location>
</feature>
<dbReference type="InterPro" id="IPR032808">
    <property type="entry name" value="DoxX"/>
</dbReference>
<evidence type="ECO:0000256" key="3">
    <source>
        <dbReference type="ARBA" id="ARBA00022989"/>
    </source>
</evidence>